<comment type="caution">
    <text evidence="1">The sequence shown here is derived from an EMBL/GenBank/DDBJ whole genome shotgun (WGS) entry which is preliminary data.</text>
</comment>
<protein>
    <recommendedName>
        <fullName evidence="3">Type VI secretion protein</fullName>
    </recommendedName>
</protein>
<dbReference type="AlphaFoldDB" id="A0A5C5XL05"/>
<reference evidence="1 2" key="1">
    <citation type="submission" date="2019-02" db="EMBL/GenBank/DDBJ databases">
        <title>Deep-cultivation of Planctomycetes and their phenomic and genomic characterization uncovers novel biology.</title>
        <authorList>
            <person name="Wiegand S."/>
            <person name="Jogler M."/>
            <person name="Boedeker C."/>
            <person name="Pinto D."/>
            <person name="Vollmers J."/>
            <person name="Rivas-Marin E."/>
            <person name="Kohn T."/>
            <person name="Peeters S.H."/>
            <person name="Heuer A."/>
            <person name="Rast P."/>
            <person name="Oberbeckmann S."/>
            <person name="Bunk B."/>
            <person name="Jeske O."/>
            <person name="Meyerdierks A."/>
            <person name="Storesund J.E."/>
            <person name="Kallscheuer N."/>
            <person name="Luecker S."/>
            <person name="Lage O.M."/>
            <person name="Pohl T."/>
            <person name="Merkel B.J."/>
            <person name="Hornburger P."/>
            <person name="Mueller R.-W."/>
            <person name="Bruemmer F."/>
            <person name="Labrenz M."/>
            <person name="Spormann A.M."/>
            <person name="Op Den Camp H."/>
            <person name="Overmann J."/>
            <person name="Amann R."/>
            <person name="Jetten M.S.M."/>
            <person name="Mascher T."/>
            <person name="Medema M.H."/>
            <person name="Devos D.P."/>
            <person name="Kaster A.-K."/>
            <person name="Ovreas L."/>
            <person name="Rohde M."/>
            <person name="Galperin M.Y."/>
            <person name="Jogler C."/>
        </authorList>
    </citation>
    <scope>NUCLEOTIDE SEQUENCE [LARGE SCALE GENOMIC DNA]</scope>
    <source>
        <strain evidence="1 2">Pan54</strain>
    </source>
</reference>
<dbReference type="NCBIfam" id="TIGR03358">
    <property type="entry name" value="VI_chp_5"/>
    <property type="match status" value="1"/>
</dbReference>
<gene>
    <name evidence="1" type="ORF">Pan54_46650</name>
</gene>
<evidence type="ECO:0000313" key="2">
    <source>
        <dbReference type="Proteomes" id="UP000316095"/>
    </source>
</evidence>
<dbReference type="Proteomes" id="UP000316095">
    <property type="component" value="Unassembled WGS sequence"/>
</dbReference>
<sequence length="167" mass="18843">MASVHDKLGRVRKPRVHITYEVETGGAQVQKELPFVMGVVGDFSGDPTEPLKPLRDRKFVQIDRDNFDDVMGRMKPGLEMKVENTLAGDGSEMAVNLAFKSMDDFEPGKVARQIEPLSKLLDTRDKLRDLLTKVDRSEDLENLLEKVLQNQDDLKAMSKDLGLEDTE</sequence>
<organism evidence="1 2">
    <name type="scientific">Rubinisphaera italica</name>
    <dbReference type="NCBI Taxonomy" id="2527969"/>
    <lineage>
        <taxon>Bacteria</taxon>
        <taxon>Pseudomonadati</taxon>
        <taxon>Planctomycetota</taxon>
        <taxon>Planctomycetia</taxon>
        <taxon>Planctomycetales</taxon>
        <taxon>Planctomycetaceae</taxon>
        <taxon>Rubinisphaera</taxon>
    </lineage>
</organism>
<proteinExistence type="predicted"/>
<name>A0A5C5XL05_9PLAN</name>
<dbReference type="RefSeq" id="WP_207310203.1">
    <property type="nucleotide sequence ID" value="NZ_SJPG01000001.1"/>
</dbReference>
<evidence type="ECO:0000313" key="1">
    <source>
        <dbReference type="EMBL" id="TWT63906.1"/>
    </source>
</evidence>
<dbReference type="Pfam" id="PF05591">
    <property type="entry name" value="T6SS_VipA"/>
    <property type="match status" value="1"/>
</dbReference>
<accession>A0A5C5XL05</accession>
<dbReference type="PIRSF" id="PIRSF028301">
    <property type="entry name" value="UCP028301"/>
    <property type="match status" value="1"/>
</dbReference>
<keyword evidence="2" id="KW-1185">Reference proteome</keyword>
<dbReference type="PANTHER" id="PTHR35850:SF1">
    <property type="entry name" value="TYPE VI SECRETION SYSTEM SHEATH PROTEIN TSSB1"/>
    <property type="match status" value="1"/>
</dbReference>
<dbReference type="PANTHER" id="PTHR35850">
    <property type="entry name" value="CYTOPLASMIC PROTEIN-RELATED"/>
    <property type="match status" value="1"/>
</dbReference>
<dbReference type="EMBL" id="SJPG01000001">
    <property type="protein sequence ID" value="TWT63906.1"/>
    <property type="molecule type" value="Genomic_DNA"/>
</dbReference>
<evidence type="ECO:0008006" key="3">
    <source>
        <dbReference type="Google" id="ProtNLM"/>
    </source>
</evidence>
<dbReference type="InterPro" id="IPR008312">
    <property type="entry name" value="T6SS_TssB1"/>
</dbReference>